<evidence type="ECO:0000256" key="3">
    <source>
        <dbReference type="ARBA" id="ARBA00022833"/>
    </source>
</evidence>
<feature type="domain" description="DNL-type" evidence="6">
    <location>
        <begin position="163"/>
        <end position="267"/>
    </location>
</feature>
<evidence type="ECO:0000256" key="1">
    <source>
        <dbReference type="ARBA" id="ARBA00022723"/>
    </source>
</evidence>
<dbReference type="PROSITE" id="PS51501">
    <property type="entry name" value="ZF_DNL"/>
    <property type="match status" value="1"/>
</dbReference>
<protein>
    <submittedName>
        <fullName evidence="7">DNL zinc finger-domain containing protein</fullName>
    </submittedName>
</protein>
<evidence type="ECO:0000256" key="5">
    <source>
        <dbReference type="SAM" id="MobiDB-lite"/>
    </source>
</evidence>
<proteinExistence type="predicted"/>
<keyword evidence="8" id="KW-1185">Reference proteome</keyword>
<comment type="caution">
    <text evidence="7">The sequence shown here is derived from an EMBL/GenBank/DDBJ whole genome shotgun (WGS) entry which is preliminary data.</text>
</comment>
<dbReference type="PANTHER" id="PTHR20922:SF13">
    <property type="entry name" value="DNL-TYPE ZINC FINGER PROTEIN"/>
    <property type="match status" value="1"/>
</dbReference>
<evidence type="ECO:0000256" key="2">
    <source>
        <dbReference type="ARBA" id="ARBA00022771"/>
    </source>
</evidence>
<evidence type="ECO:0000313" key="7">
    <source>
        <dbReference type="EMBL" id="KAG7345983.1"/>
    </source>
</evidence>
<keyword evidence="1" id="KW-0479">Metal-binding</keyword>
<dbReference type="Proteomes" id="UP000693970">
    <property type="component" value="Unassembled WGS sequence"/>
</dbReference>
<accession>A0A9K3KLN4</accession>
<dbReference type="GO" id="GO:0005739">
    <property type="term" value="C:mitochondrion"/>
    <property type="evidence" value="ECO:0007669"/>
    <property type="project" value="TreeGrafter"/>
</dbReference>
<reference evidence="7" key="2">
    <citation type="submission" date="2021-04" db="EMBL/GenBank/DDBJ databases">
        <authorList>
            <person name="Podell S."/>
        </authorList>
    </citation>
    <scope>NUCLEOTIDE SEQUENCE</scope>
    <source>
        <strain evidence="7">Hildebrandi</strain>
    </source>
</reference>
<evidence type="ECO:0000256" key="4">
    <source>
        <dbReference type="PROSITE-ProRule" id="PRU00834"/>
    </source>
</evidence>
<gene>
    <name evidence="7" type="ORF">IV203_005050</name>
</gene>
<dbReference type="InterPro" id="IPR024158">
    <property type="entry name" value="Mt_import_TIM15"/>
</dbReference>
<sequence length="290" mass="31732">MFPPTIRISLAVRRSPHGIILRQGLDTTTTIAAAARMNEAQQCFGPRGSFRNNSCMFSCSTYSMTRPRTCLELPSSCNMSRWTQRHHSESCRCCSFQKHPSSSLFLLQQRSLSSNKTEESGDNDTVISNNESTTTTANNNNNNIETTTSSPGPPPNIIPGSQTGGKKLAIIFTCTVCNTRSAKQFTEKAYQKGVVIVQCPGCKNRHLIADNLGFFEDCHDDDGDGSGGWNIEKAMQRMGDHVQVVTNDNVMELSVEDIFGQDAIQRATQGTTGESSNAQEANATESETTR</sequence>
<feature type="compositionally biased region" description="Low complexity" evidence="5">
    <location>
        <begin position="127"/>
        <end position="150"/>
    </location>
</feature>
<name>A0A9K3KLN4_9STRA</name>
<feature type="region of interest" description="Disordered" evidence="5">
    <location>
        <begin position="112"/>
        <end position="162"/>
    </location>
</feature>
<dbReference type="GO" id="GO:0030150">
    <property type="term" value="P:protein import into mitochondrial matrix"/>
    <property type="evidence" value="ECO:0007669"/>
    <property type="project" value="TreeGrafter"/>
</dbReference>
<dbReference type="GO" id="GO:0006457">
    <property type="term" value="P:protein folding"/>
    <property type="evidence" value="ECO:0007669"/>
    <property type="project" value="TreeGrafter"/>
</dbReference>
<dbReference type="AlphaFoldDB" id="A0A9K3KLN4"/>
<dbReference type="GO" id="GO:0008270">
    <property type="term" value="F:zinc ion binding"/>
    <property type="evidence" value="ECO:0007669"/>
    <property type="project" value="UniProtKB-KW"/>
</dbReference>
<organism evidence="7 8">
    <name type="scientific">Nitzschia inconspicua</name>
    <dbReference type="NCBI Taxonomy" id="303405"/>
    <lineage>
        <taxon>Eukaryota</taxon>
        <taxon>Sar</taxon>
        <taxon>Stramenopiles</taxon>
        <taxon>Ochrophyta</taxon>
        <taxon>Bacillariophyta</taxon>
        <taxon>Bacillariophyceae</taxon>
        <taxon>Bacillariophycidae</taxon>
        <taxon>Bacillariales</taxon>
        <taxon>Bacillariaceae</taxon>
        <taxon>Nitzschia</taxon>
    </lineage>
</organism>
<evidence type="ECO:0000313" key="8">
    <source>
        <dbReference type="Proteomes" id="UP000693970"/>
    </source>
</evidence>
<dbReference type="GO" id="GO:0050821">
    <property type="term" value="P:protein stabilization"/>
    <property type="evidence" value="ECO:0007669"/>
    <property type="project" value="TreeGrafter"/>
</dbReference>
<keyword evidence="3" id="KW-0862">Zinc</keyword>
<dbReference type="GO" id="GO:0051087">
    <property type="term" value="F:protein-folding chaperone binding"/>
    <property type="evidence" value="ECO:0007669"/>
    <property type="project" value="TreeGrafter"/>
</dbReference>
<dbReference type="Pfam" id="PF05180">
    <property type="entry name" value="zf-DNL"/>
    <property type="match status" value="1"/>
</dbReference>
<feature type="region of interest" description="Disordered" evidence="5">
    <location>
        <begin position="268"/>
        <end position="290"/>
    </location>
</feature>
<keyword evidence="2 4" id="KW-0863">Zinc-finger</keyword>
<dbReference type="InterPro" id="IPR007853">
    <property type="entry name" value="Znf_DNL-typ"/>
</dbReference>
<evidence type="ECO:0000259" key="6">
    <source>
        <dbReference type="PROSITE" id="PS51501"/>
    </source>
</evidence>
<dbReference type="PANTHER" id="PTHR20922">
    <property type="entry name" value="DNL-TYPE ZINC FINGER PROTEIN"/>
    <property type="match status" value="1"/>
</dbReference>
<dbReference type="OrthoDB" id="512667at2759"/>
<reference evidence="7" key="1">
    <citation type="journal article" date="2021" name="Sci. Rep.">
        <title>Diploid genomic architecture of Nitzschia inconspicua, an elite biomass production diatom.</title>
        <authorList>
            <person name="Oliver A."/>
            <person name="Podell S."/>
            <person name="Pinowska A."/>
            <person name="Traller J.C."/>
            <person name="Smith S.R."/>
            <person name="McClure R."/>
            <person name="Beliaev A."/>
            <person name="Bohutskyi P."/>
            <person name="Hill E.A."/>
            <person name="Rabines A."/>
            <person name="Zheng H."/>
            <person name="Allen L.Z."/>
            <person name="Kuo A."/>
            <person name="Grigoriev I.V."/>
            <person name="Allen A.E."/>
            <person name="Hazlebeck D."/>
            <person name="Allen E.E."/>
        </authorList>
    </citation>
    <scope>NUCLEOTIDE SEQUENCE</scope>
    <source>
        <strain evidence="7">Hildebrandi</strain>
    </source>
</reference>
<dbReference type="EMBL" id="JAGRRH010000021">
    <property type="protein sequence ID" value="KAG7345983.1"/>
    <property type="molecule type" value="Genomic_DNA"/>
</dbReference>